<dbReference type="AlphaFoldDB" id="A0A511XQP3"/>
<proteinExistence type="predicted"/>
<protein>
    <submittedName>
        <fullName evidence="1">Uncharacterized protein</fullName>
    </submittedName>
</protein>
<keyword evidence="2" id="KW-1185">Reference proteome</keyword>
<dbReference type="EMBL" id="BJYG01000085">
    <property type="protein sequence ID" value="GEN65281.1"/>
    <property type="molecule type" value="Genomic_DNA"/>
</dbReference>
<accession>A0A511XQP3</accession>
<name>A0A511XQP3_9PROT</name>
<sequence>MAGVLDQGTVDQARWRVTVFPGETLAPSFVLRMPGQLATIAFRFHDMDAGCAEKQVVDLGGPVIASRQDDIVEDGKPAAVENVSDGVLALVTLNLRPEGPPDRLFMGREAGMSGVSNAASA</sequence>
<evidence type="ECO:0000313" key="1">
    <source>
        <dbReference type="EMBL" id="GEN65281.1"/>
    </source>
</evidence>
<comment type="caution">
    <text evidence="1">The sequence shown here is derived from an EMBL/GenBank/DDBJ whole genome shotgun (WGS) entry which is preliminary data.</text>
</comment>
<reference evidence="1 2" key="1">
    <citation type="submission" date="2019-07" db="EMBL/GenBank/DDBJ databases">
        <title>Whole genome shotgun sequence of Acetobacter oeni NBRC 105207.</title>
        <authorList>
            <person name="Hosoyama A."/>
            <person name="Uohara A."/>
            <person name="Ohji S."/>
            <person name="Ichikawa N."/>
        </authorList>
    </citation>
    <scope>NUCLEOTIDE SEQUENCE [LARGE SCALE GENOMIC DNA]</scope>
    <source>
        <strain evidence="1 2">NBRC 105207</strain>
    </source>
</reference>
<organism evidence="1 2">
    <name type="scientific">Acetobacter oeni</name>
    <dbReference type="NCBI Taxonomy" id="304077"/>
    <lineage>
        <taxon>Bacteria</taxon>
        <taxon>Pseudomonadati</taxon>
        <taxon>Pseudomonadota</taxon>
        <taxon>Alphaproteobacteria</taxon>
        <taxon>Acetobacterales</taxon>
        <taxon>Acetobacteraceae</taxon>
        <taxon>Acetobacter</taxon>
    </lineage>
</organism>
<evidence type="ECO:0000313" key="2">
    <source>
        <dbReference type="Proteomes" id="UP000321746"/>
    </source>
</evidence>
<dbReference type="Proteomes" id="UP000321746">
    <property type="component" value="Unassembled WGS sequence"/>
</dbReference>
<gene>
    <name evidence="1" type="ORF">AOE01nite_35050</name>
</gene>